<accession>A0A4Q2S824</accession>
<comment type="caution">
    <text evidence="2">The sequence shown here is derived from an EMBL/GenBank/DDBJ whole genome shotgun (WGS) entry which is preliminary data.</text>
</comment>
<dbReference type="InterPro" id="IPR011042">
    <property type="entry name" value="6-blade_b-propeller_TolB-like"/>
</dbReference>
<evidence type="ECO:0008006" key="4">
    <source>
        <dbReference type="Google" id="ProtNLM"/>
    </source>
</evidence>
<dbReference type="InterPro" id="IPR011659">
    <property type="entry name" value="WD40"/>
</dbReference>
<organism evidence="2 3">
    <name type="scientific">Nocardioides glacieisoli</name>
    <dbReference type="NCBI Taxonomy" id="1168730"/>
    <lineage>
        <taxon>Bacteria</taxon>
        <taxon>Bacillati</taxon>
        <taxon>Actinomycetota</taxon>
        <taxon>Actinomycetes</taxon>
        <taxon>Propionibacteriales</taxon>
        <taxon>Nocardioidaceae</taxon>
        <taxon>Nocardioides</taxon>
    </lineage>
</organism>
<evidence type="ECO:0000313" key="3">
    <source>
        <dbReference type="Proteomes" id="UP000291838"/>
    </source>
</evidence>
<sequence>MTYSSGSPTWRTYAFTTAAAVLVLAGCSSQGVGGAGGASAESHELRVLFQAQGEHSVVALAELDGSHVTYPLDDLPGGNQTNPDWSPDGSRLVFVLDDGSRESLWVADADGGHARELVPCRRACAWLDDPDWSPDGSSVVYSRTESRGTAGWGSLETVDVDTGQVSVILEARVRTFTAGARWAPDGSQIVFESVHKGGPGIGAEVDGVALKIVAADSRKPGKALTQADLFAATADWSPDGASIVYSALATPDSEAPDLFVISPGGGDPLRLTTLGDNGGYAAEPAWRADSNRVVFSGQLPDSFLSGVLLTVSADGGAEPVELGDTTITGRHPRVEPGA</sequence>
<dbReference type="EMBL" id="SDWS01000001">
    <property type="protein sequence ID" value="RYB96635.1"/>
    <property type="molecule type" value="Genomic_DNA"/>
</dbReference>
<reference evidence="2 3" key="1">
    <citation type="submission" date="2019-01" db="EMBL/GenBank/DDBJ databases">
        <title>Novel species of Nocardioides.</title>
        <authorList>
            <person name="Liu Q."/>
            <person name="Xin Y.-H."/>
        </authorList>
    </citation>
    <scope>NUCLEOTIDE SEQUENCE [LARGE SCALE GENOMIC DNA]</scope>
    <source>
        <strain evidence="2 3">HLT3-15</strain>
    </source>
</reference>
<evidence type="ECO:0000313" key="2">
    <source>
        <dbReference type="EMBL" id="RYB96635.1"/>
    </source>
</evidence>
<dbReference type="PANTHER" id="PTHR36842:SF1">
    <property type="entry name" value="PROTEIN TOLB"/>
    <property type="match status" value="1"/>
</dbReference>
<keyword evidence="3" id="KW-1185">Reference proteome</keyword>
<comment type="similarity">
    <text evidence="1">Belongs to the TolB family.</text>
</comment>
<dbReference type="RefSeq" id="WP_129473583.1">
    <property type="nucleotide sequence ID" value="NZ_SDWS01000001.1"/>
</dbReference>
<dbReference type="OrthoDB" id="9758793at2"/>
<dbReference type="Pfam" id="PF07676">
    <property type="entry name" value="PD40"/>
    <property type="match status" value="3"/>
</dbReference>
<dbReference type="Proteomes" id="UP000291838">
    <property type="component" value="Unassembled WGS sequence"/>
</dbReference>
<protein>
    <recommendedName>
        <fullName evidence="4">Lipoprotein LpqB beta-propeller domain-containing protein</fullName>
    </recommendedName>
</protein>
<dbReference type="AlphaFoldDB" id="A0A4Q2S824"/>
<dbReference type="PANTHER" id="PTHR36842">
    <property type="entry name" value="PROTEIN TOLB HOMOLOG"/>
    <property type="match status" value="1"/>
</dbReference>
<name>A0A4Q2S824_9ACTN</name>
<dbReference type="SUPFAM" id="SSF82171">
    <property type="entry name" value="DPP6 N-terminal domain-like"/>
    <property type="match status" value="1"/>
</dbReference>
<dbReference type="Gene3D" id="2.120.10.30">
    <property type="entry name" value="TolB, C-terminal domain"/>
    <property type="match status" value="2"/>
</dbReference>
<proteinExistence type="inferred from homology"/>
<evidence type="ECO:0000256" key="1">
    <source>
        <dbReference type="ARBA" id="ARBA00009820"/>
    </source>
</evidence>
<gene>
    <name evidence="2" type="ORF">EUA06_03485</name>
</gene>